<dbReference type="Proteomes" id="UP001265746">
    <property type="component" value="Unassembled WGS sequence"/>
</dbReference>
<feature type="compositionally biased region" description="Polar residues" evidence="1">
    <location>
        <begin position="89"/>
        <end position="118"/>
    </location>
</feature>
<gene>
    <name evidence="2" type="ORF">N8I77_006009</name>
</gene>
<evidence type="ECO:0000313" key="3">
    <source>
        <dbReference type="Proteomes" id="UP001265746"/>
    </source>
</evidence>
<feature type="compositionally biased region" description="Basic and acidic residues" evidence="1">
    <location>
        <begin position="14"/>
        <end position="24"/>
    </location>
</feature>
<keyword evidence="3" id="KW-1185">Reference proteome</keyword>
<proteinExistence type="predicted"/>
<evidence type="ECO:0000313" key="2">
    <source>
        <dbReference type="EMBL" id="KAK2607329.1"/>
    </source>
</evidence>
<protein>
    <submittedName>
        <fullName evidence="2">Uncharacterized protein</fullName>
    </submittedName>
</protein>
<name>A0AAD9W3Z7_PHOAM</name>
<dbReference type="EMBL" id="JAUJFL010000003">
    <property type="protein sequence ID" value="KAK2607329.1"/>
    <property type="molecule type" value="Genomic_DNA"/>
</dbReference>
<dbReference type="AlphaFoldDB" id="A0AAD9W3Z7"/>
<feature type="region of interest" description="Disordered" evidence="1">
    <location>
        <begin position="1"/>
        <end position="133"/>
    </location>
</feature>
<organism evidence="2 3">
    <name type="scientific">Phomopsis amygdali</name>
    <name type="common">Fusicoccum amygdali</name>
    <dbReference type="NCBI Taxonomy" id="1214568"/>
    <lineage>
        <taxon>Eukaryota</taxon>
        <taxon>Fungi</taxon>
        <taxon>Dikarya</taxon>
        <taxon>Ascomycota</taxon>
        <taxon>Pezizomycotina</taxon>
        <taxon>Sordariomycetes</taxon>
        <taxon>Sordariomycetidae</taxon>
        <taxon>Diaporthales</taxon>
        <taxon>Diaporthaceae</taxon>
        <taxon>Diaporthe</taxon>
    </lineage>
</organism>
<accession>A0AAD9W3Z7</accession>
<reference evidence="2" key="1">
    <citation type="submission" date="2023-06" db="EMBL/GenBank/DDBJ databases">
        <authorList>
            <person name="Noh H."/>
        </authorList>
    </citation>
    <scope>NUCLEOTIDE SEQUENCE</scope>
    <source>
        <strain evidence="2">DUCC20226</strain>
    </source>
</reference>
<sequence length="158" mass="16964">MFSCCFSGRDYEDDAQHEQLRPEPAKIPSEEMSAAKPLTGRRKPSNAAQMGPPTSQPVMSSNYRNNDKVKPSDYLYFGEGSSGHHARRTVSNSTSQQGRPSNGPNYTKAGSGNPSGRDNSGYLATGLNNNTQMGYSNLTYGGSLQYNFAGTQPIGVGT</sequence>
<feature type="compositionally biased region" description="Polar residues" evidence="1">
    <location>
        <begin position="46"/>
        <end position="64"/>
    </location>
</feature>
<comment type="caution">
    <text evidence="2">The sequence shown here is derived from an EMBL/GenBank/DDBJ whole genome shotgun (WGS) entry which is preliminary data.</text>
</comment>
<evidence type="ECO:0000256" key="1">
    <source>
        <dbReference type="SAM" id="MobiDB-lite"/>
    </source>
</evidence>